<protein>
    <submittedName>
        <fullName evidence="1">Uncharacterized protein</fullName>
    </submittedName>
</protein>
<gene>
    <name evidence="1" type="ORF">Hypma_011222</name>
</gene>
<name>A0A369JHF9_HYPMA</name>
<dbReference type="AlphaFoldDB" id="A0A369JHF9"/>
<dbReference type="OrthoDB" id="3035031at2759"/>
<dbReference type="InParanoid" id="A0A369JHF9"/>
<evidence type="ECO:0000313" key="2">
    <source>
        <dbReference type="Proteomes" id="UP000076154"/>
    </source>
</evidence>
<sequence>MDSNHLHSLVLFSGIYGVAVFNTHPIINSFDTDETSPMFLKSFLRFGGSKVSKAKPSNGLSSNAGVETPVTTIQTIREDSMIGASPLKMVTDVPLVHSPVTLHAGEVPDSGHEDGKMRTKLHDANQRRSNTTTTIFSAAKSGIGFVKEASTAFPPLQSIVGGLLFVLEHHETWVTNREDLEWLVKHLDALRSTYEAGEDNVNTPNTHTLKLLEYV</sequence>
<accession>A0A369JHF9</accession>
<reference evidence="1" key="1">
    <citation type="submission" date="2018-04" db="EMBL/GenBank/DDBJ databases">
        <title>Whole genome sequencing of Hypsizygus marmoreus.</title>
        <authorList>
            <person name="Choi I.-G."/>
            <person name="Min B."/>
            <person name="Kim J.-G."/>
            <person name="Kim S."/>
            <person name="Oh Y.-L."/>
            <person name="Kong W.-S."/>
            <person name="Park H."/>
            <person name="Jeong J."/>
            <person name="Song E.-S."/>
        </authorList>
    </citation>
    <scope>NUCLEOTIDE SEQUENCE [LARGE SCALE GENOMIC DNA]</scope>
    <source>
        <strain evidence="1">51987-8</strain>
    </source>
</reference>
<dbReference type="Proteomes" id="UP000076154">
    <property type="component" value="Unassembled WGS sequence"/>
</dbReference>
<organism evidence="1 2">
    <name type="scientific">Hypsizygus marmoreus</name>
    <name type="common">White beech mushroom</name>
    <name type="synonym">Agaricus marmoreus</name>
    <dbReference type="NCBI Taxonomy" id="39966"/>
    <lineage>
        <taxon>Eukaryota</taxon>
        <taxon>Fungi</taxon>
        <taxon>Dikarya</taxon>
        <taxon>Basidiomycota</taxon>
        <taxon>Agaricomycotina</taxon>
        <taxon>Agaricomycetes</taxon>
        <taxon>Agaricomycetidae</taxon>
        <taxon>Agaricales</taxon>
        <taxon>Tricholomatineae</taxon>
        <taxon>Lyophyllaceae</taxon>
        <taxon>Hypsizygus</taxon>
    </lineage>
</organism>
<keyword evidence="2" id="KW-1185">Reference proteome</keyword>
<dbReference type="EMBL" id="LUEZ02000054">
    <property type="protein sequence ID" value="RDB21621.1"/>
    <property type="molecule type" value="Genomic_DNA"/>
</dbReference>
<proteinExistence type="predicted"/>
<comment type="caution">
    <text evidence="1">The sequence shown here is derived from an EMBL/GenBank/DDBJ whole genome shotgun (WGS) entry which is preliminary data.</text>
</comment>
<evidence type="ECO:0000313" key="1">
    <source>
        <dbReference type="EMBL" id="RDB21621.1"/>
    </source>
</evidence>